<accession>A0A8S9XTQ0</accession>
<feature type="region of interest" description="Disordered" evidence="1">
    <location>
        <begin position="49"/>
        <end position="147"/>
    </location>
</feature>
<comment type="caution">
    <text evidence="2">The sequence shown here is derived from an EMBL/GenBank/DDBJ whole genome shotgun (WGS) entry which is preliminary data.</text>
</comment>
<evidence type="ECO:0000313" key="3">
    <source>
        <dbReference type="Proteomes" id="UP000466442"/>
    </source>
</evidence>
<keyword evidence="3" id="KW-1185">Reference proteome</keyword>
<gene>
    <name evidence="2" type="ORF">GE061_014088</name>
</gene>
<feature type="compositionally biased region" description="Basic and acidic residues" evidence="1">
    <location>
        <begin position="240"/>
        <end position="253"/>
    </location>
</feature>
<proteinExistence type="predicted"/>
<protein>
    <submittedName>
        <fullName evidence="2">Uncharacterized protein</fullName>
    </submittedName>
</protein>
<dbReference type="EMBL" id="WIXP02000005">
    <property type="protein sequence ID" value="KAF6210975.1"/>
    <property type="molecule type" value="Genomic_DNA"/>
</dbReference>
<organism evidence="2 3">
    <name type="scientific">Apolygus lucorum</name>
    <name type="common">Small green plant bug</name>
    <name type="synonym">Lygocoris lucorum</name>
    <dbReference type="NCBI Taxonomy" id="248454"/>
    <lineage>
        <taxon>Eukaryota</taxon>
        <taxon>Metazoa</taxon>
        <taxon>Ecdysozoa</taxon>
        <taxon>Arthropoda</taxon>
        <taxon>Hexapoda</taxon>
        <taxon>Insecta</taxon>
        <taxon>Pterygota</taxon>
        <taxon>Neoptera</taxon>
        <taxon>Paraneoptera</taxon>
        <taxon>Hemiptera</taxon>
        <taxon>Heteroptera</taxon>
        <taxon>Panheteroptera</taxon>
        <taxon>Cimicomorpha</taxon>
        <taxon>Miridae</taxon>
        <taxon>Mirini</taxon>
        <taxon>Apolygus</taxon>
    </lineage>
</organism>
<dbReference type="Proteomes" id="UP000466442">
    <property type="component" value="Linkage Group LG5"/>
</dbReference>
<sequence length="253" mass="27617">MHIQQTVLMVNMAETESMFLSAGRLPVNGVDPMSDDSDLEAAPMLAAPFPGCKRNKRKNFQPRNISYADEGNWKSGEDEEYALDLSGAEPAHSPEPKRPKTAPSSGDEMSSAPMDLSSKPPRRDGPMSLGSDSEISNSDSEFSGRSGGSRQFLFQQAFLNHQPGPEASDLKEYARNTVKELLEIYGLNSAEVAESITNNVPIANFSSEDPPAVPDELSSSSVASESVEPQISGPRRSGRDRRLPQKYDDYVLY</sequence>
<dbReference type="OrthoDB" id="6631245at2759"/>
<feature type="compositionally biased region" description="Low complexity" evidence="1">
    <location>
        <begin position="218"/>
        <end position="228"/>
    </location>
</feature>
<evidence type="ECO:0000256" key="1">
    <source>
        <dbReference type="SAM" id="MobiDB-lite"/>
    </source>
</evidence>
<dbReference type="AlphaFoldDB" id="A0A8S9XTQ0"/>
<feature type="region of interest" description="Disordered" evidence="1">
    <location>
        <begin position="207"/>
        <end position="253"/>
    </location>
</feature>
<evidence type="ECO:0000313" key="2">
    <source>
        <dbReference type="EMBL" id="KAF6210975.1"/>
    </source>
</evidence>
<reference evidence="2" key="1">
    <citation type="journal article" date="2021" name="Mol. Ecol. Resour.">
        <title>Apolygus lucorum genome provides insights into omnivorousness and mesophyll feeding.</title>
        <authorList>
            <person name="Liu Y."/>
            <person name="Liu H."/>
            <person name="Wang H."/>
            <person name="Huang T."/>
            <person name="Liu B."/>
            <person name="Yang B."/>
            <person name="Yin L."/>
            <person name="Li B."/>
            <person name="Zhang Y."/>
            <person name="Zhang S."/>
            <person name="Jiang F."/>
            <person name="Zhang X."/>
            <person name="Ren Y."/>
            <person name="Wang B."/>
            <person name="Wang S."/>
            <person name="Lu Y."/>
            <person name="Wu K."/>
            <person name="Fan W."/>
            <person name="Wang G."/>
        </authorList>
    </citation>
    <scope>NUCLEOTIDE SEQUENCE</scope>
    <source>
        <strain evidence="2">12Hb</strain>
    </source>
</reference>
<name>A0A8S9XTQ0_APOLU</name>
<feature type="compositionally biased region" description="Polar residues" evidence="1">
    <location>
        <begin position="130"/>
        <end position="147"/>
    </location>
</feature>